<organism evidence="4 5">
    <name type="scientific">Candidatus Macondimonas diazotrophica</name>
    <dbReference type="NCBI Taxonomy" id="2305248"/>
    <lineage>
        <taxon>Bacteria</taxon>
        <taxon>Pseudomonadati</taxon>
        <taxon>Pseudomonadota</taxon>
        <taxon>Gammaproteobacteria</taxon>
        <taxon>Chromatiales</taxon>
        <taxon>Ectothiorhodospiraceae</taxon>
        <taxon>Candidatus Macondimonas</taxon>
    </lineage>
</organism>
<evidence type="ECO:0000256" key="3">
    <source>
        <dbReference type="SAM" id="SignalP"/>
    </source>
</evidence>
<keyword evidence="2" id="KW-1133">Transmembrane helix</keyword>
<dbReference type="AlphaFoldDB" id="A0A4Z0FDC2"/>
<keyword evidence="2" id="KW-0812">Transmembrane</keyword>
<gene>
    <name evidence="4" type="ORF">E4680_00300</name>
</gene>
<sequence length="256" mass="28464">MKGHRYATVALAGLLCLLLASRAFSVDAPRSGPAMDHSQMDHSQMDHSQMDHSQMDHSQMDHSGHGGHAGHKMTLDAEGMVMNWNEDTLPEDCSAISRDYAFEVHAGTKYAEPYNGTIFGMSQHEFRVEPCSRITVTFINEDEVRHQFMVHQLPKYLYPQGMFHLEAAGGATKTGTFIVPSDNRTYLVHCDLAQHMEKGMKGQLVVGRGSVDLPSVPGVTANFRRDWYTDPVVLLGVFAGGLGFSLIGLLLFLWRR</sequence>
<dbReference type="OrthoDB" id="5801345at2"/>
<feature type="transmembrane region" description="Helical" evidence="2">
    <location>
        <begin position="232"/>
        <end position="254"/>
    </location>
</feature>
<feature type="signal peptide" evidence="3">
    <location>
        <begin position="1"/>
        <end position="25"/>
    </location>
</feature>
<feature type="region of interest" description="Disordered" evidence="1">
    <location>
        <begin position="29"/>
        <end position="69"/>
    </location>
</feature>
<evidence type="ECO:0008006" key="6">
    <source>
        <dbReference type="Google" id="ProtNLM"/>
    </source>
</evidence>
<reference evidence="4 5" key="1">
    <citation type="journal article" date="2019" name="ISME J.">
        <title>Candidatus Macondimonas diazotrophica, a novel gammaproteobacterial genus dominating crude-oil-contaminated coastal sediments.</title>
        <authorList>
            <person name="Karthikeyan S."/>
            <person name="Konstantinidis K."/>
        </authorList>
    </citation>
    <scope>NUCLEOTIDE SEQUENCE [LARGE SCALE GENOMIC DNA]</scope>
    <source>
        <strain evidence="4 5">KTK01</strain>
    </source>
</reference>
<accession>A0A4Z0FDC2</accession>
<dbReference type="Gene3D" id="2.60.40.420">
    <property type="entry name" value="Cupredoxins - blue copper proteins"/>
    <property type="match status" value="1"/>
</dbReference>
<evidence type="ECO:0000256" key="2">
    <source>
        <dbReference type="SAM" id="Phobius"/>
    </source>
</evidence>
<evidence type="ECO:0000313" key="5">
    <source>
        <dbReference type="Proteomes" id="UP000297890"/>
    </source>
</evidence>
<keyword evidence="2" id="KW-0472">Membrane</keyword>
<evidence type="ECO:0000256" key="1">
    <source>
        <dbReference type="SAM" id="MobiDB-lite"/>
    </source>
</evidence>
<keyword evidence="3" id="KW-0732">Signal</keyword>
<dbReference type="Proteomes" id="UP000297890">
    <property type="component" value="Unassembled WGS sequence"/>
</dbReference>
<feature type="chain" id="PRO_5021222528" description="Copper oxidase" evidence="3">
    <location>
        <begin position="26"/>
        <end position="256"/>
    </location>
</feature>
<name>A0A4Z0FDC2_9GAMM</name>
<feature type="compositionally biased region" description="Basic and acidic residues" evidence="1">
    <location>
        <begin position="38"/>
        <end position="64"/>
    </location>
</feature>
<dbReference type="EMBL" id="SRIO01000001">
    <property type="protein sequence ID" value="TFZ84025.1"/>
    <property type="molecule type" value="Genomic_DNA"/>
</dbReference>
<dbReference type="InterPro" id="IPR008972">
    <property type="entry name" value="Cupredoxin"/>
</dbReference>
<keyword evidence="5" id="KW-1185">Reference proteome</keyword>
<evidence type="ECO:0000313" key="4">
    <source>
        <dbReference type="EMBL" id="TFZ84025.1"/>
    </source>
</evidence>
<dbReference type="RefSeq" id="WP_135280384.1">
    <property type="nucleotide sequence ID" value="NZ_SRIO01000001.1"/>
</dbReference>
<proteinExistence type="predicted"/>
<protein>
    <recommendedName>
        <fullName evidence="6">Copper oxidase</fullName>
    </recommendedName>
</protein>
<dbReference type="SUPFAM" id="SSF49503">
    <property type="entry name" value="Cupredoxins"/>
    <property type="match status" value="1"/>
</dbReference>
<comment type="caution">
    <text evidence="4">The sequence shown here is derived from an EMBL/GenBank/DDBJ whole genome shotgun (WGS) entry which is preliminary data.</text>
</comment>